<proteinExistence type="predicted"/>
<evidence type="ECO:0000313" key="2">
    <source>
        <dbReference type="Proteomes" id="UP000714275"/>
    </source>
</evidence>
<evidence type="ECO:0000313" key="1">
    <source>
        <dbReference type="EMBL" id="KAG1765168.1"/>
    </source>
</evidence>
<dbReference type="EMBL" id="JABBWD010000112">
    <property type="protein sequence ID" value="KAG1765168.1"/>
    <property type="molecule type" value="Genomic_DNA"/>
</dbReference>
<feature type="non-terminal residue" evidence="1">
    <location>
        <position position="76"/>
    </location>
</feature>
<accession>A0A9P7CWC0</accession>
<sequence length="76" mass="8829">LEACIERQPDILLTEMQDQLREICGIEVSIATISRTIRRRGFTVRRSSLIFLVMRPAVEHDKDDRAAFKMLVGEHF</sequence>
<comment type="caution">
    <text evidence="1">The sequence shown here is derived from an EMBL/GenBank/DDBJ whole genome shotgun (WGS) entry which is preliminary data.</text>
</comment>
<name>A0A9P7CWC0_9AGAM</name>
<organism evidence="1 2">
    <name type="scientific">Suillus placidus</name>
    <dbReference type="NCBI Taxonomy" id="48579"/>
    <lineage>
        <taxon>Eukaryota</taxon>
        <taxon>Fungi</taxon>
        <taxon>Dikarya</taxon>
        <taxon>Basidiomycota</taxon>
        <taxon>Agaricomycotina</taxon>
        <taxon>Agaricomycetes</taxon>
        <taxon>Agaricomycetidae</taxon>
        <taxon>Boletales</taxon>
        <taxon>Suillineae</taxon>
        <taxon>Suillaceae</taxon>
        <taxon>Suillus</taxon>
    </lineage>
</organism>
<feature type="non-terminal residue" evidence="1">
    <location>
        <position position="1"/>
    </location>
</feature>
<protein>
    <submittedName>
        <fullName evidence="1">Uncharacterized protein</fullName>
    </submittedName>
</protein>
<reference evidence="1" key="1">
    <citation type="journal article" date="2020" name="New Phytol.">
        <title>Comparative genomics reveals dynamic genome evolution in host specialist ectomycorrhizal fungi.</title>
        <authorList>
            <person name="Lofgren L.A."/>
            <person name="Nguyen N.H."/>
            <person name="Vilgalys R."/>
            <person name="Ruytinx J."/>
            <person name="Liao H.L."/>
            <person name="Branco S."/>
            <person name="Kuo A."/>
            <person name="LaButti K."/>
            <person name="Lipzen A."/>
            <person name="Andreopoulos W."/>
            <person name="Pangilinan J."/>
            <person name="Riley R."/>
            <person name="Hundley H."/>
            <person name="Na H."/>
            <person name="Barry K."/>
            <person name="Grigoriev I.V."/>
            <person name="Stajich J.E."/>
            <person name="Kennedy P.G."/>
        </authorList>
    </citation>
    <scope>NUCLEOTIDE SEQUENCE</scope>
    <source>
        <strain evidence="1">DOB743</strain>
    </source>
</reference>
<keyword evidence="2" id="KW-1185">Reference proteome</keyword>
<gene>
    <name evidence="1" type="ORF">EV702DRAFT_941595</name>
</gene>
<dbReference type="Proteomes" id="UP000714275">
    <property type="component" value="Unassembled WGS sequence"/>
</dbReference>
<dbReference type="AlphaFoldDB" id="A0A9P7CWC0"/>